<dbReference type="Pfam" id="PF12728">
    <property type="entry name" value="HTH_17"/>
    <property type="match status" value="1"/>
</dbReference>
<evidence type="ECO:0000313" key="3">
    <source>
        <dbReference type="EMBL" id="TKA06430.1"/>
    </source>
</evidence>
<organism evidence="3 4">
    <name type="scientific">Actinacidiphila oryziradicis</name>
    <dbReference type="NCBI Taxonomy" id="2571141"/>
    <lineage>
        <taxon>Bacteria</taxon>
        <taxon>Bacillati</taxon>
        <taxon>Actinomycetota</taxon>
        <taxon>Actinomycetes</taxon>
        <taxon>Kitasatosporales</taxon>
        <taxon>Streptomycetaceae</taxon>
        <taxon>Actinacidiphila</taxon>
    </lineage>
</organism>
<proteinExistence type="predicted"/>
<feature type="region of interest" description="Disordered" evidence="1">
    <location>
        <begin position="75"/>
        <end position="103"/>
    </location>
</feature>
<feature type="domain" description="Helix-turn-helix" evidence="2">
    <location>
        <begin position="23"/>
        <end position="75"/>
    </location>
</feature>
<dbReference type="InterPro" id="IPR009061">
    <property type="entry name" value="DNA-bd_dom_put_sf"/>
</dbReference>
<dbReference type="SUPFAM" id="SSF46955">
    <property type="entry name" value="Putative DNA-binding domain"/>
    <property type="match status" value="1"/>
</dbReference>
<dbReference type="InterPro" id="IPR036388">
    <property type="entry name" value="WH-like_DNA-bd_sf"/>
</dbReference>
<dbReference type="EMBL" id="SUMC01000038">
    <property type="protein sequence ID" value="TKA06430.1"/>
    <property type="molecule type" value="Genomic_DNA"/>
</dbReference>
<dbReference type="OrthoDB" id="4330189at2"/>
<accession>A0A4U0SAS5</accession>
<gene>
    <name evidence="3" type="ORF">FCI23_31370</name>
</gene>
<comment type="caution">
    <text evidence="3">The sequence shown here is derived from an EMBL/GenBank/DDBJ whole genome shotgun (WGS) entry which is preliminary data.</text>
</comment>
<evidence type="ECO:0000313" key="4">
    <source>
        <dbReference type="Proteomes" id="UP000305778"/>
    </source>
</evidence>
<dbReference type="AlphaFoldDB" id="A0A4U0SAS5"/>
<evidence type="ECO:0000256" key="1">
    <source>
        <dbReference type="SAM" id="MobiDB-lite"/>
    </source>
</evidence>
<keyword evidence="4" id="KW-1185">Reference proteome</keyword>
<name>A0A4U0SAS5_9ACTN</name>
<dbReference type="Proteomes" id="UP000305778">
    <property type="component" value="Unassembled WGS sequence"/>
</dbReference>
<sequence length="103" mass="11412">MPAQTLLAPSATPASPGVARTAFLTVKDAAEYLGLSPHTLYVWRHRRQGPPSFRMGPRGRVMYRLKALDAWVREQEQADSRSNSGLNPLNVPPQERSARFPSA</sequence>
<protein>
    <submittedName>
        <fullName evidence="3">Helix-turn-helix domain-containing protein</fullName>
    </submittedName>
</protein>
<reference evidence="3 4" key="1">
    <citation type="submission" date="2019-04" db="EMBL/GenBank/DDBJ databases">
        <title>Streptomyces oryziradicis sp. nov., a novel actinomycete isolated from rhizosphere soil of rice (Oryza sativa L.).</title>
        <authorList>
            <person name="Li C."/>
        </authorList>
    </citation>
    <scope>NUCLEOTIDE SEQUENCE [LARGE SCALE GENOMIC DNA]</scope>
    <source>
        <strain evidence="3 4">NEAU-C40</strain>
    </source>
</reference>
<dbReference type="InterPro" id="IPR041657">
    <property type="entry name" value="HTH_17"/>
</dbReference>
<dbReference type="Gene3D" id="1.10.10.10">
    <property type="entry name" value="Winged helix-like DNA-binding domain superfamily/Winged helix DNA-binding domain"/>
    <property type="match status" value="1"/>
</dbReference>
<evidence type="ECO:0000259" key="2">
    <source>
        <dbReference type="Pfam" id="PF12728"/>
    </source>
</evidence>